<keyword evidence="4" id="KW-0539">Nucleus</keyword>
<dbReference type="Pfam" id="PF00172">
    <property type="entry name" value="Zn_clus"/>
    <property type="match status" value="1"/>
</dbReference>
<dbReference type="GO" id="GO:0006351">
    <property type="term" value="P:DNA-templated transcription"/>
    <property type="evidence" value="ECO:0007669"/>
    <property type="project" value="InterPro"/>
</dbReference>
<gene>
    <name evidence="7" type="ORF">M427DRAFT_65386</name>
</gene>
<keyword evidence="8" id="KW-1185">Reference proteome</keyword>
<proteinExistence type="predicted"/>
<dbReference type="InterPro" id="IPR036864">
    <property type="entry name" value="Zn2-C6_fun-type_DNA-bd_sf"/>
</dbReference>
<dbReference type="EMBL" id="KQ965731">
    <property type="protein sequence ID" value="KXS22415.1"/>
    <property type="molecule type" value="Genomic_DNA"/>
</dbReference>
<name>A0A139B137_GONPJ</name>
<feature type="compositionally biased region" description="Low complexity" evidence="5">
    <location>
        <begin position="156"/>
        <end position="168"/>
    </location>
</feature>
<feature type="region of interest" description="Disordered" evidence="5">
    <location>
        <begin position="145"/>
        <end position="174"/>
    </location>
</feature>
<protein>
    <recommendedName>
        <fullName evidence="6">Zn(2)-C6 fungal-type domain-containing protein</fullName>
    </recommendedName>
</protein>
<dbReference type="Pfam" id="PF04082">
    <property type="entry name" value="Fungal_trans"/>
    <property type="match status" value="1"/>
</dbReference>
<dbReference type="InterPro" id="IPR050987">
    <property type="entry name" value="AtrR-like"/>
</dbReference>
<evidence type="ECO:0000256" key="3">
    <source>
        <dbReference type="ARBA" id="ARBA00023125"/>
    </source>
</evidence>
<evidence type="ECO:0000256" key="5">
    <source>
        <dbReference type="SAM" id="MobiDB-lite"/>
    </source>
</evidence>
<evidence type="ECO:0000256" key="4">
    <source>
        <dbReference type="ARBA" id="ARBA00023242"/>
    </source>
</evidence>
<reference evidence="7 8" key="1">
    <citation type="journal article" date="2015" name="Genome Biol. Evol.">
        <title>Phylogenomic analyses indicate that early fungi evolved digesting cell walls of algal ancestors of land plants.</title>
        <authorList>
            <person name="Chang Y."/>
            <person name="Wang S."/>
            <person name="Sekimoto S."/>
            <person name="Aerts A.L."/>
            <person name="Choi C."/>
            <person name="Clum A."/>
            <person name="LaButti K.M."/>
            <person name="Lindquist E.A."/>
            <person name="Yee Ngan C."/>
            <person name="Ohm R.A."/>
            <person name="Salamov A.A."/>
            <person name="Grigoriev I.V."/>
            <person name="Spatafora J.W."/>
            <person name="Berbee M.L."/>
        </authorList>
    </citation>
    <scope>NUCLEOTIDE SEQUENCE [LARGE SCALE GENOMIC DNA]</scope>
    <source>
        <strain evidence="7 8">JEL478</strain>
    </source>
</reference>
<dbReference type="PROSITE" id="PS00463">
    <property type="entry name" value="ZN2_CY6_FUNGAL_1"/>
    <property type="match status" value="1"/>
</dbReference>
<evidence type="ECO:0000313" key="8">
    <source>
        <dbReference type="Proteomes" id="UP000070544"/>
    </source>
</evidence>
<evidence type="ECO:0000256" key="2">
    <source>
        <dbReference type="ARBA" id="ARBA00022723"/>
    </source>
</evidence>
<keyword evidence="3" id="KW-0238">DNA-binding</keyword>
<dbReference type="SUPFAM" id="SSF57701">
    <property type="entry name" value="Zn2/Cys6 DNA-binding domain"/>
    <property type="match status" value="1"/>
</dbReference>
<dbReference type="GO" id="GO:0005634">
    <property type="term" value="C:nucleus"/>
    <property type="evidence" value="ECO:0007669"/>
    <property type="project" value="UniProtKB-SubCell"/>
</dbReference>
<dbReference type="PROSITE" id="PS50048">
    <property type="entry name" value="ZN2_CY6_FUNGAL_2"/>
    <property type="match status" value="1"/>
</dbReference>
<dbReference type="CDD" id="cd12148">
    <property type="entry name" value="fungal_TF_MHR"/>
    <property type="match status" value="1"/>
</dbReference>
<dbReference type="GO" id="GO:0008270">
    <property type="term" value="F:zinc ion binding"/>
    <property type="evidence" value="ECO:0007669"/>
    <property type="project" value="InterPro"/>
</dbReference>
<comment type="subcellular location">
    <subcellularLocation>
        <location evidence="1">Nucleus</location>
    </subcellularLocation>
</comment>
<dbReference type="STRING" id="1344416.A0A139B137"/>
<keyword evidence="2" id="KW-0479">Metal-binding</keyword>
<dbReference type="AlphaFoldDB" id="A0A139B137"/>
<accession>A0A139B137</accession>
<dbReference type="Proteomes" id="UP000070544">
    <property type="component" value="Unassembled WGS sequence"/>
</dbReference>
<dbReference type="CDD" id="cd00067">
    <property type="entry name" value="GAL4"/>
    <property type="match status" value="1"/>
</dbReference>
<dbReference type="PANTHER" id="PTHR46910">
    <property type="entry name" value="TRANSCRIPTION FACTOR PDR1"/>
    <property type="match status" value="1"/>
</dbReference>
<dbReference type="GO" id="GO:0000981">
    <property type="term" value="F:DNA-binding transcription factor activity, RNA polymerase II-specific"/>
    <property type="evidence" value="ECO:0007669"/>
    <property type="project" value="InterPro"/>
</dbReference>
<evidence type="ECO:0000259" key="6">
    <source>
        <dbReference type="PROSITE" id="PS50048"/>
    </source>
</evidence>
<dbReference type="InterPro" id="IPR001138">
    <property type="entry name" value="Zn2Cys6_DnaBD"/>
</dbReference>
<organism evidence="7 8">
    <name type="scientific">Gonapodya prolifera (strain JEL478)</name>
    <name type="common">Monoblepharis prolifera</name>
    <dbReference type="NCBI Taxonomy" id="1344416"/>
    <lineage>
        <taxon>Eukaryota</taxon>
        <taxon>Fungi</taxon>
        <taxon>Fungi incertae sedis</taxon>
        <taxon>Chytridiomycota</taxon>
        <taxon>Chytridiomycota incertae sedis</taxon>
        <taxon>Monoblepharidomycetes</taxon>
        <taxon>Monoblepharidales</taxon>
        <taxon>Gonapodyaceae</taxon>
        <taxon>Gonapodya</taxon>
    </lineage>
</organism>
<evidence type="ECO:0000313" key="7">
    <source>
        <dbReference type="EMBL" id="KXS22415.1"/>
    </source>
</evidence>
<feature type="domain" description="Zn(2)-C6 fungal-type" evidence="6">
    <location>
        <begin position="17"/>
        <end position="46"/>
    </location>
</feature>
<dbReference type="OrthoDB" id="2119791at2759"/>
<dbReference type="InterPro" id="IPR007219">
    <property type="entry name" value="XnlR_reg_dom"/>
</dbReference>
<dbReference type="PANTHER" id="PTHR46910:SF3">
    <property type="entry name" value="HALOTOLERANCE PROTEIN 9-RELATED"/>
    <property type="match status" value="1"/>
</dbReference>
<dbReference type="SMART" id="SM00066">
    <property type="entry name" value="GAL4"/>
    <property type="match status" value="1"/>
</dbReference>
<evidence type="ECO:0000256" key="1">
    <source>
        <dbReference type="ARBA" id="ARBA00004123"/>
    </source>
</evidence>
<sequence>MEESANIARSKPSTLQSCDQCRKKKSRCDSALPCHRCARLGFACSYTREPRKRGPPKGTKSTIHQRLKNLETFARTLGVDPSNPNSIEIAVAASGLVSVNAHHNGSIPRGLHEEGQGLVPPQFVEDHVSGFTNLPIPTLAVCPPTPESLSSDNFGRAASPRSRSRSPAPSIPGLPSPSCDPHALNFHLLEQFFRDIHPSFPIVSKSRLFRDIGNGESLPLDLKLLVTVLQALGNPRVGDCAAFKDMASLCTRVPTLRTAQSMLAASLYSAQFGVIGIAGADCLLAQGICIARQLGLCKPSRQQRSSSRFENDLIADEIEERQLVWGMAYCLDKWFAVNLDRSAMMSSDEVEHLDTTIKNTLLLNLHTALHDAHVLSYGNPRDPALLRSRILEELSRQQRSLNIPDFNQPARCSLYALTAVWAGEDLVNVTRVIIPALKEALRNADPSGYVSLGPPFTNLSVYHFANRLLESRQASPTIHDDLTTIVAALVGNATRWKVGEPLAKELAGLWMRGVNGN</sequence>
<dbReference type="GO" id="GO:0003677">
    <property type="term" value="F:DNA binding"/>
    <property type="evidence" value="ECO:0007669"/>
    <property type="project" value="UniProtKB-KW"/>
</dbReference>
<dbReference type="Gene3D" id="4.10.240.10">
    <property type="entry name" value="Zn(2)-C6 fungal-type DNA-binding domain"/>
    <property type="match status" value="1"/>
</dbReference>